<dbReference type="AlphaFoldDB" id="A0A4Z1HY05"/>
<dbReference type="Proteomes" id="UP000297452">
    <property type="component" value="Unassembled WGS sequence"/>
</dbReference>
<name>A0A4Z1HY05_9HELO</name>
<protein>
    <submittedName>
        <fullName evidence="2">Uncharacterized protein</fullName>
    </submittedName>
</protein>
<feature type="compositionally biased region" description="Polar residues" evidence="1">
    <location>
        <begin position="11"/>
        <end position="28"/>
    </location>
</feature>
<organism evidence="2 3">
    <name type="scientific">Botryotinia narcissicola</name>
    <dbReference type="NCBI Taxonomy" id="278944"/>
    <lineage>
        <taxon>Eukaryota</taxon>
        <taxon>Fungi</taxon>
        <taxon>Dikarya</taxon>
        <taxon>Ascomycota</taxon>
        <taxon>Pezizomycotina</taxon>
        <taxon>Leotiomycetes</taxon>
        <taxon>Helotiales</taxon>
        <taxon>Sclerotiniaceae</taxon>
        <taxon>Botryotinia</taxon>
    </lineage>
</organism>
<feature type="compositionally biased region" description="Basic residues" evidence="1">
    <location>
        <begin position="1"/>
        <end position="10"/>
    </location>
</feature>
<gene>
    <name evidence="2" type="ORF">BOTNAR_0335g00030</name>
</gene>
<evidence type="ECO:0000313" key="3">
    <source>
        <dbReference type="Proteomes" id="UP000297452"/>
    </source>
</evidence>
<sequence length="74" mass="8089">MEPQRLHKTPCHTSAPSSNYVSGASGTNDARPGTAVPHARNPSKEDTPHPWWFLTFSLETIHGLPGPKSTLRND</sequence>
<evidence type="ECO:0000313" key="2">
    <source>
        <dbReference type="EMBL" id="TGO52092.1"/>
    </source>
</evidence>
<comment type="caution">
    <text evidence="2">The sequence shown here is derived from an EMBL/GenBank/DDBJ whole genome shotgun (WGS) entry which is preliminary data.</text>
</comment>
<accession>A0A4Z1HY05</accession>
<reference evidence="2 3" key="1">
    <citation type="submission" date="2017-12" db="EMBL/GenBank/DDBJ databases">
        <title>Comparative genomics of Botrytis spp.</title>
        <authorList>
            <person name="Valero-Jimenez C.A."/>
            <person name="Tapia P."/>
            <person name="Veloso J."/>
            <person name="Silva-Moreno E."/>
            <person name="Staats M."/>
            <person name="Valdes J.H."/>
            <person name="Van Kan J.A.L."/>
        </authorList>
    </citation>
    <scope>NUCLEOTIDE SEQUENCE [LARGE SCALE GENOMIC DNA]</scope>
    <source>
        <strain evidence="2 3">MUCL2120</strain>
    </source>
</reference>
<feature type="region of interest" description="Disordered" evidence="1">
    <location>
        <begin position="1"/>
        <end position="49"/>
    </location>
</feature>
<proteinExistence type="predicted"/>
<keyword evidence="3" id="KW-1185">Reference proteome</keyword>
<dbReference type="EMBL" id="PQXJ01000335">
    <property type="protein sequence ID" value="TGO52092.1"/>
    <property type="molecule type" value="Genomic_DNA"/>
</dbReference>
<evidence type="ECO:0000256" key="1">
    <source>
        <dbReference type="SAM" id="MobiDB-lite"/>
    </source>
</evidence>